<accession>V4M937</accession>
<evidence type="ECO:0000313" key="2">
    <source>
        <dbReference type="Proteomes" id="UP000030689"/>
    </source>
</evidence>
<dbReference type="EMBL" id="KI517385">
    <property type="protein sequence ID" value="ESQ52859.1"/>
    <property type="molecule type" value="Genomic_DNA"/>
</dbReference>
<proteinExistence type="predicted"/>
<gene>
    <name evidence="1" type="ORF">EUTSA_v10017489mg</name>
</gene>
<sequence length="86" mass="9687">MSGLLQFNFFPTDFYYPKPSRVESVDKAKSCVQSVSTHGFKKEKAIVVRENNQSGLILYVNGETKRFCAASTFLEYSSKNCDSTTN</sequence>
<protein>
    <submittedName>
        <fullName evidence="1">Uncharacterized protein</fullName>
    </submittedName>
</protein>
<evidence type="ECO:0000313" key="1">
    <source>
        <dbReference type="EMBL" id="ESQ52859.1"/>
    </source>
</evidence>
<keyword evidence="2" id="KW-1185">Reference proteome</keyword>
<dbReference type="Proteomes" id="UP000030689">
    <property type="component" value="Unassembled WGS sequence"/>
</dbReference>
<reference evidence="1 2" key="1">
    <citation type="journal article" date="2013" name="Front. Plant Sci.">
        <title>The Reference Genome of the Halophytic Plant Eutrema salsugineum.</title>
        <authorList>
            <person name="Yang R."/>
            <person name="Jarvis D.E."/>
            <person name="Chen H."/>
            <person name="Beilstein M.A."/>
            <person name="Grimwood J."/>
            <person name="Jenkins J."/>
            <person name="Shu S."/>
            <person name="Prochnik S."/>
            <person name="Xin M."/>
            <person name="Ma C."/>
            <person name="Schmutz J."/>
            <person name="Wing R.A."/>
            <person name="Mitchell-Olds T."/>
            <person name="Schumaker K.S."/>
            <person name="Wang X."/>
        </authorList>
    </citation>
    <scope>NUCLEOTIDE SEQUENCE [LARGE SCALE GENOMIC DNA]</scope>
</reference>
<dbReference type="KEGG" id="eus:EUTSA_v10017489mg"/>
<name>V4M937_EUTSA</name>
<organism evidence="1 2">
    <name type="scientific">Eutrema salsugineum</name>
    <name type="common">Saltwater cress</name>
    <name type="synonym">Sisymbrium salsugineum</name>
    <dbReference type="NCBI Taxonomy" id="72664"/>
    <lineage>
        <taxon>Eukaryota</taxon>
        <taxon>Viridiplantae</taxon>
        <taxon>Streptophyta</taxon>
        <taxon>Embryophyta</taxon>
        <taxon>Tracheophyta</taxon>
        <taxon>Spermatophyta</taxon>
        <taxon>Magnoliopsida</taxon>
        <taxon>eudicotyledons</taxon>
        <taxon>Gunneridae</taxon>
        <taxon>Pentapetalae</taxon>
        <taxon>rosids</taxon>
        <taxon>malvids</taxon>
        <taxon>Brassicales</taxon>
        <taxon>Brassicaceae</taxon>
        <taxon>Eutremeae</taxon>
        <taxon>Eutrema</taxon>
    </lineage>
</organism>
<dbReference type="AlphaFoldDB" id="V4M937"/>
<dbReference type="OMA" id="FCAASTF"/>
<dbReference type="Gramene" id="ESQ52859">
    <property type="protein sequence ID" value="ESQ52859"/>
    <property type="gene ID" value="EUTSA_v10017489mg"/>
</dbReference>